<keyword evidence="1" id="KW-0732">Signal</keyword>
<sequence length="72" mass="8455">MRLNLMHWLGLLSFTRSLTSIWHSIHPLILPVYNLSMKCRNYSRIPRTGQRDLERLRTLVSVSNRSSTIFAV</sequence>
<organism evidence="2">
    <name type="scientific">Utricularia reniformis</name>
    <dbReference type="NCBI Taxonomy" id="192314"/>
    <lineage>
        <taxon>Eukaryota</taxon>
        <taxon>Viridiplantae</taxon>
        <taxon>Streptophyta</taxon>
        <taxon>Embryophyta</taxon>
        <taxon>Tracheophyta</taxon>
        <taxon>Spermatophyta</taxon>
        <taxon>Magnoliopsida</taxon>
        <taxon>eudicotyledons</taxon>
        <taxon>Gunneridae</taxon>
        <taxon>Pentapetalae</taxon>
        <taxon>asterids</taxon>
        <taxon>lamiids</taxon>
        <taxon>Lamiales</taxon>
        <taxon>Lentibulariaceae</taxon>
        <taxon>Utricularia</taxon>
    </lineage>
</organism>
<keyword evidence="2" id="KW-0496">Mitochondrion</keyword>
<accession>A0A1Y0B333</accession>
<dbReference type="AlphaFoldDB" id="A0A1Y0B333"/>
<evidence type="ECO:0000313" key="2">
    <source>
        <dbReference type="EMBL" id="ART31842.1"/>
    </source>
</evidence>
<dbReference type="EMBL" id="KY774314">
    <property type="protein sequence ID" value="ART31842.1"/>
    <property type="molecule type" value="Genomic_DNA"/>
</dbReference>
<proteinExistence type="predicted"/>
<protein>
    <recommendedName>
        <fullName evidence="3">Secreted protein</fullName>
    </recommendedName>
</protein>
<feature type="signal peptide" evidence="1">
    <location>
        <begin position="1"/>
        <end position="20"/>
    </location>
</feature>
<reference evidence="2" key="1">
    <citation type="submission" date="2017-03" db="EMBL/GenBank/DDBJ databases">
        <title>The mitochondrial genome of the carnivorous plant Utricularia reniformis (Lentibulariaceae): structure, comparative analysis and evolutionary landmarks.</title>
        <authorList>
            <person name="Silva S.R."/>
            <person name="Alvarenga D.O."/>
            <person name="Michael T.P."/>
            <person name="Miranda V.F.O."/>
            <person name="Varani A.M."/>
        </authorList>
    </citation>
    <scope>NUCLEOTIDE SEQUENCE</scope>
</reference>
<name>A0A1Y0B333_9LAMI</name>
<gene>
    <name evidence="2" type="ORF">AEK19_MT1658</name>
</gene>
<feature type="chain" id="PRO_5012801593" description="Secreted protein" evidence="1">
    <location>
        <begin position="21"/>
        <end position="72"/>
    </location>
</feature>
<evidence type="ECO:0008006" key="3">
    <source>
        <dbReference type="Google" id="ProtNLM"/>
    </source>
</evidence>
<evidence type="ECO:0000256" key="1">
    <source>
        <dbReference type="SAM" id="SignalP"/>
    </source>
</evidence>
<geneLocation type="mitochondrion" evidence="2"/>